<dbReference type="EMBL" id="KV450797">
    <property type="protein sequence ID" value="OAY21532.1"/>
    <property type="molecule type" value="Genomic_DNA"/>
</dbReference>
<protein>
    <submittedName>
        <fullName evidence="1">Uncharacterized protein</fullName>
    </submittedName>
</protein>
<evidence type="ECO:0000313" key="1">
    <source>
        <dbReference type="EMBL" id="OAY21532.1"/>
    </source>
</evidence>
<sequence>MPLESLDRSIPLEFVHLKCCKRDPNFLFGINLKKISE</sequence>
<dbReference type="AlphaFoldDB" id="A0A199UA52"/>
<organism evidence="1">
    <name type="scientific">Manihot esculenta</name>
    <name type="common">Cassava</name>
    <name type="synonym">Jatropha manihot</name>
    <dbReference type="NCBI Taxonomy" id="3983"/>
    <lineage>
        <taxon>Eukaryota</taxon>
        <taxon>Viridiplantae</taxon>
        <taxon>Streptophyta</taxon>
        <taxon>Embryophyta</taxon>
        <taxon>Tracheophyta</taxon>
        <taxon>Spermatophyta</taxon>
        <taxon>Magnoliopsida</taxon>
        <taxon>eudicotyledons</taxon>
        <taxon>Gunneridae</taxon>
        <taxon>Pentapetalae</taxon>
        <taxon>rosids</taxon>
        <taxon>fabids</taxon>
        <taxon>Malpighiales</taxon>
        <taxon>Euphorbiaceae</taxon>
        <taxon>Crotonoideae</taxon>
        <taxon>Manihoteae</taxon>
        <taxon>Manihot</taxon>
    </lineage>
</organism>
<accession>A0A199UA52</accession>
<reference evidence="1" key="1">
    <citation type="submission" date="2016-02" db="EMBL/GenBank/DDBJ databases">
        <title>WGS assembly of Manihot esculenta.</title>
        <authorList>
            <person name="Bredeson J.V."/>
            <person name="Prochnik S.E."/>
            <person name="Lyons J.B."/>
            <person name="Schmutz J."/>
            <person name="Grimwood J."/>
            <person name="Vrebalov J."/>
            <person name="Bart R.S."/>
            <person name="Amuge T."/>
            <person name="Ferguson M.E."/>
            <person name="Green R."/>
            <person name="Putnam N."/>
            <person name="Stites J."/>
            <person name="Rounsley S."/>
            <person name="Rokhsar D.S."/>
        </authorList>
    </citation>
    <scope>NUCLEOTIDE SEQUENCE [LARGE SCALE GENOMIC DNA]</scope>
    <source>
        <tissue evidence="1">Leaf</tissue>
    </source>
</reference>
<name>A0A199UA52_MANES</name>
<proteinExistence type="predicted"/>
<gene>
    <name evidence="1" type="ORF">MANES_S078600</name>
</gene>